<keyword evidence="2" id="KW-1185">Reference proteome</keyword>
<proteinExistence type="predicted"/>
<gene>
    <name evidence="1" type="ORF">JV16_01602</name>
</gene>
<comment type="caution">
    <text evidence="1">The sequence shown here is derived from an EMBL/GenBank/DDBJ whole genome shotgun (WGS) entry which is preliminary data.</text>
</comment>
<organism evidence="1 2">
    <name type="scientific">Anoxybacillus ayderensis</name>
    <dbReference type="NCBI Taxonomy" id="265546"/>
    <lineage>
        <taxon>Bacteria</taxon>
        <taxon>Bacillati</taxon>
        <taxon>Bacillota</taxon>
        <taxon>Bacilli</taxon>
        <taxon>Bacillales</taxon>
        <taxon>Anoxybacillaceae</taxon>
        <taxon>Anoxybacillus</taxon>
    </lineage>
</organism>
<evidence type="ECO:0000313" key="2">
    <source>
        <dbReference type="Proteomes" id="UP000032047"/>
    </source>
</evidence>
<protein>
    <submittedName>
        <fullName evidence="1">Uncharacterized protein</fullName>
    </submittedName>
</protein>
<name>A0A0D0HT83_9BACL</name>
<evidence type="ECO:0000313" key="1">
    <source>
        <dbReference type="EMBL" id="KIP21108.1"/>
    </source>
</evidence>
<sequence length="63" mass="7409">MKHHYIVCFMRVNMLFEVEFVTKKNGYFETIHTALIHALNVSFTSHYVQIKLGKRRASAVKSH</sequence>
<dbReference type="Proteomes" id="UP000032047">
    <property type="component" value="Unassembled WGS sequence"/>
</dbReference>
<dbReference type="EMBL" id="JXTG01000007">
    <property type="protein sequence ID" value="KIP21108.1"/>
    <property type="molecule type" value="Genomic_DNA"/>
</dbReference>
<reference evidence="1 2" key="1">
    <citation type="submission" date="2015-01" db="EMBL/GenBank/DDBJ databases">
        <title>Genome sequence of Anoxybacillus ayderensis strain AB04.</title>
        <authorList>
            <person name="Belduz A.O."/>
            <person name="Canakci S."/>
            <person name="Chan K.-G."/>
            <person name="Kahar U.M."/>
            <person name="Yaakob A.S."/>
            <person name="Chan C.S."/>
            <person name="Goh K.M."/>
        </authorList>
    </citation>
    <scope>NUCLEOTIDE SEQUENCE [LARGE SCALE GENOMIC DNA]</scope>
    <source>
        <strain evidence="1 2">AB04</strain>
    </source>
</reference>
<accession>A0A0D0HT83</accession>
<dbReference type="AlphaFoldDB" id="A0A0D0HT83"/>